<dbReference type="Gene3D" id="3.10.20.90">
    <property type="entry name" value="Phosphatidylinositol 3-kinase Catalytic Subunit, Chain A, domain 1"/>
    <property type="match status" value="1"/>
</dbReference>
<keyword evidence="4" id="KW-1185">Reference proteome</keyword>
<dbReference type="PANTHER" id="PTHR38700">
    <property type="entry name" value="YALI0E22418P"/>
    <property type="match status" value="1"/>
</dbReference>
<dbReference type="OrthoDB" id="43122at2759"/>
<organism evidence="3 4">
    <name type="scientific">Allomyces macrogynus (strain ATCC 38327)</name>
    <name type="common">Allomyces javanicus var. macrogynus</name>
    <dbReference type="NCBI Taxonomy" id="578462"/>
    <lineage>
        <taxon>Eukaryota</taxon>
        <taxon>Fungi</taxon>
        <taxon>Fungi incertae sedis</taxon>
        <taxon>Blastocladiomycota</taxon>
        <taxon>Blastocladiomycetes</taxon>
        <taxon>Blastocladiales</taxon>
        <taxon>Blastocladiaceae</taxon>
        <taxon>Allomyces</taxon>
    </lineage>
</organism>
<dbReference type="GO" id="GO:0007165">
    <property type="term" value="P:signal transduction"/>
    <property type="evidence" value="ECO:0007669"/>
    <property type="project" value="InterPro"/>
</dbReference>
<dbReference type="InterPro" id="IPR011993">
    <property type="entry name" value="PH-like_dom_sf"/>
</dbReference>
<reference evidence="3 4" key="1">
    <citation type="submission" date="2009-11" db="EMBL/GenBank/DDBJ databases">
        <title>Annotation of Allomyces macrogynus ATCC 38327.</title>
        <authorList>
            <consortium name="The Broad Institute Genome Sequencing Platform"/>
            <person name="Russ C."/>
            <person name="Cuomo C."/>
            <person name="Burger G."/>
            <person name="Gray M.W."/>
            <person name="Holland P.W.H."/>
            <person name="King N."/>
            <person name="Lang F.B.F."/>
            <person name="Roger A.J."/>
            <person name="Ruiz-Trillo I."/>
            <person name="Young S.K."/>
            <person name="Zeng Q."/>
            <person name="Gargeya S."/>
            <person name="Fitzgerald M."/>
            <person name="Haas B."/>
            <person name="Abouelleil A."/>
            <person name="Alvarado L."/>
            <person name="Arachchi H.M."/>
            <person name="Berlin A."/>
            <person name="Chapman S.B."/>
            <person name="Gearin G."/>
            <person name="Goldberg J."/>
            <person name="Griggs A."/>
            <person name="Gujja S."/>
            <person name="Hansen M."/>
            <person name="Heiman D."/>
            <person name="Howarth C."/>
            <person name="Larimer J."/>
            <person name="Lui A."/>
            <person name="MacDonald P.J.P."/>
            <person name="McCowen C."/>
            <person name="Montmayeur A."/>
            <person name="Murphy C."/>
            <person name="Neiman D."/>
            <person name="Pearson M."/>
            <person name="Priest M."/>
            <person name="Roberts A."/>
            <person name="Saif S."/>
            <person name="Shea T."/>
            <person name="Sisk P."/>
            <person name="Stolte C."/>
            <person name="Sykes S."/>
            <person name="Wortman J."/>
            <person name="Nusbaum C."/>
            <person name="Birren B."/>
        </authorList>
    </citation>
    <scope>NUCLEOTIDE SEQUENCE [LARGE SCALE GENOMIC DNA]</scope>
    <source>
        <strain evidence="3 4">ATCC 38327</strain>
    </source>
</reference>
<feature type="region of interest" description="Disordered" evidence="1">
    <location>
        <begin position="841"/>
        <end position="875"/>
    </location>
</feature>
<dbReference type="VEuPathDB" id="FungiDB:AMAG_13317"/>
<dbReference type="InterPro" id="IPR029071">
    <property type="entry name" value="Ubiquitin-like_domsf"/>
</dbReference>
<evidence type="ECO:0000313" key="3">
    <source>
        <dbReference type="EMBL" id="KNE68152.1"/>
    </source>
</evidence>
<dbReference type="PANTHER" id="PTHR38700:SF1">
    <property type="entry name" value="PH DOMAIN-CONTAINING PROTEIN"/>
    <property type="match status" value="1"/>
</dbReference>
<gene>
    <name evidence="3" type="ORF">AMAG_13317</name>
</gene>
<feature type="compositionally biased region" description="Basic and acidic residues" evidence="1">
    <location>
        <begin position="69"/>
        <end position="80"/>
    </location>
</feature>
<dbReference type="AlphaFoldDB" id="A0A0L0T075"/>
<dbReference type="STRING" id="578462.A0A0L0T075"/>
<feature type="compositionally biased region" description="Basic and acidic residues" evidence="1">
    <location>
        <begin position="748"/>
        <end position="757"/>
    </location>
</feature>
<feature type="compositionally biased region" description="Polar residues" evidence="1">
    <location>
        <begin position="299"/>
        <end position="315"/>
    </location>
</feature>
<feature type="compositionally biased region" description="Polar residues" evidence="1">
    <location>
        <begin position="261"/>
        <end position="271"/>
    </location>
</feature>
<feature type="compositionally biased region" description="Low complexity" evidence="1">
    <location>
        <begin position="327"/>
        <end position="342"/>
    </location>
</feature>
<dbReference type="EMBL" id="GG745355">
    <property type="protein sequence ID" value="KNE68152.1"/>
    <property type="molecule type" value="Genomic_DNA"/>
</dbReference>
<sequence>MAQQAAPASSESLAGLLDQLQLDLAGFSPLGPPVPQLPDPAQQQQQQDPPPTRSRSLPQQQQQQQQNDAHPHARPIEAHDLSALGDLAALAAELDAMLATGRASKRLSTLLMPSLPPSTAPSSSSLSYGTPWSHRTDSPRALSPIPTGRSRSRPHSANSNPALFLGRRTRSLDDDKYDDNHNEAADNVPLHLHLASPLQVPQLPPLQLPHFIPLRGGADSPAEDEPRSSKRRSARAAADDDEDEDAPLAATLVRQRSLNHGATLTRSQSARATPPPPPLPFVDDDGMAAAAAAAAAASGNLSRNNSTSRHGTSSLSRAPSRKKSTRRAAAASATPAEPVPTTVQRTLEKLALAQVHKVPARIHVHSAHVQTYLDVTLTSLMTAEQVVAAVLTQLNLPPTAVIPNDVEGAGADGDWVLFEVYNDLGVERPLRDWEPVANVLKTWEPETTNALVVRPYLYRASLSAEALNVVFPPMRDSLYTDSKRTGVWKKRFVEVKYGIELHSTAVAGFDGSGSGTAGTLTGAIAAAEVAAQQANLTSTDAVASVYSSSSSSKPTALVCSLAHFDVYMATPARAATAKAIHKKYHHVLALKSQQRFGLFEDTSGFMFVFAAPSQESLREWLFCLRNAKAHVDKFLHPEWFDEAPMTNPVATGAVSMGTSGQQVQAAVQIPQGPQLTGLVGGLVGPTAPPSGLPVSTPAATNHPTGPIIPVMAGSAPVTGKPLLDFQGEEPSVVRARSTLARSRTMASRTRDANRHGADSSAPAGRAYATLGRMGSTRAPPPPLVAPDDDLAAAADEYPHRMYASDTPGATDDDDEGAPVGATLARNRSQHLARSGTIARTRARSRSRHRAALDAEPTGGPGTLLDRIDRRREQQAAPIFERAGELCGGWSRAEAQFD</sequence>
<dbReference type="OMA" id="HIDPFAR"/>
<evidence type="ECO:0000313" key="4">
    <source>
        <dbReference type="Proteomes" id="UP000054350"/>
    </source>
</evidence>
<protein>
    <recommendedName>
        <fullName evidence="2">Ras-associating domain-containing protein</fullName>
    </recommendedName>
</protein>
<dbReference type="eggNOG" id="ENOG502S3MD">
    <property type="taxonomic scope" value="Eukaryota"/>
</dbReference>
<dbReference type="InterPro" id="IPR000159">
    <property type="entry name" value="RA_dom"/>
</dbReference>
<evidence type="ECO:0000259" key="2">
    <source>
        <dbReference type="PROSITE" id="PS50200"/>
    </source>
</evidence>
<feature type="region of interest" description="Disordered" evidence="1">
    <location>
        <begin position="297"/>
        <end position="342"/>
    </location>
</feature>
<evidence type="ECO:0000256" key="1">
    <source>
        <dbReference type="SAM" id="MobiDB-lite"/>
    </source>
</evidence>
<dbReference type="SUPFAM" id="SSF54236">
    <property type="entry name" value="Ubiquitin-like"/>
    <property type="match status" value="1"/>
</dbReference>
<feature type="compositionally biased region" description="Low complexity" evidence="1">
    <location>
        <begin position="120"/>
        <end position="133"/>
    </location>
</feature>
<feature type="domain" description="Ras-associating" evidence="2">
    <location>
        <begin position="356"/>
        <end position="458"/>
    </location>
</feature>
<dbReference type="Gene3D" id="2.30.29.30">
    <property type="entry name" value="Pleckstrin-homology domain (PH domain)/Phosphotyrosine-binding domain (PTB)"/>
    <property type="match status" value="1"/>
</dbReference>
<feature type="region of interest" description="Disordered" evidence="1">
    <location>
        <begin position="734"/>
        <end position="764"/>
    </location>
</feature>
<dbReference type="PROSITE" id="PS50200">
    <property type="entry name" value="RA"/>
    <property type="match status" value="1"/>
</dbReference>
<accession>A0A0L0T075</accession>
<feature type="region of interest" description="Disordered" evidence="1">
    <location>
        <begin position="261"/>
        <end position="284"/>
    </location>
</feature>
<feature type="region of interest" description="Disordered" evidence="1">
    <location>
        <begin position="114"/>
        <end position="167"/>
    </location>
</feature>
<dbReference type="Proteomes" id="UP000054350">
    <property type="component" value="Unassembled WGS sequence"/>
</dbReference>
<feature type="region of interest" description="Disordered" evidence="1">
    <location>
        <begin position="209"/>
        <end position="245"/>
    </location>
</feature>
<reference evidence="4" key="2">
    <citation type="submission" date="2009-11" db="EMBL/GenBank/DDBJ databases">
        <title>The Genome Sequence of Allomyces macrogynus strain ATCC 38327.</title>
        <authorList>
            <consortium name="The Broad Institute Genome Sequencing Platform"/>
            <person name="Russ C."/>
            <person name="Cuomo C."/>
            <person name="Shea T."/>
            <person name="Young S.K."/>
            <person name="Zeng Q."/>
            <person name="Koehrsen M."/>
            <person name="Haas B."/>
            <person name="Borodovsky M."/>
            <person name="Guigo R."/>
            <person name="Alvarado L."/>
            <person name="Berlin A."/>
            <person name="Borenstein D."/>
            <person name="Chen Z."/>
            <person name="Engels R."/>
            <person name="Freedman E."/>
            <person name="Gellesch M."/>
            <person name="Goldberg J."/>
            <person name="Griggs A."/>
            <person name="Gujja S."/>
            <person name="Heiman D."/>
            <person name="Hepburn T."/>
            <person name="Howarth C."/>
            <person name="Jen D."/>
            <person name="Larson L."/>
            <person name="Lewis B."/>
            <person name="Mehta T."/>
            <person name="Park D."/>
            <person name="Pearson M."/>
            <person name="Roberts A."/>
            <person name="Saif S."/>
            <person name="Shenoy N."/>
            <person name="Sisk P."/>
            <person name="Stolte C."/>
            <person name="Sykes S."/>
            <person name="Walk T."/>
            <person name="White J."/>
            <person name="Yandava C."/>
            <person name="Burger G."/>
            <person name="Gray M.W."/>
            <person name="Holland P.W.H."/>
            <person name="King N."/>
            <person name="Lang F.B.F."/>
            <person name="Roger A.J."/>
            <person name="Ruiz-Trillo I."/>
            <person name="Lander E."/>
            <person name="Nusbaum C."/>
        </authorList>
    </citation>
    <scope>NUCLEOTIDE SEQUENCE [LARGE SCALE GENOMIC DNA]</scope>
    <source>
        <strain evidence="4">ATCC 38327</strain>
    </source>
</reference>
<proteinExistence type="predicted"/>
<feature type="region of interest" description="Disordered" evidence="1">
    <location>
        <begin position="24"/>
        <end position="80"/>
    </location>
</feature>
<name>A0A0L0T075_ALLM3</name>